<feature type="signal peptide" evidence="1">
    <location>
        <begin position="1"/>
        <end position="47"/>
    </location>
</feature>
<dbReference type="EMBL" id="NIVC01001498">
    <property type="protein sequence ID" value="PAA67257.1"/>
    <property type="molecule type" value="Genomic_DNA"/>
</dbReference>
<keyword evidence="3" id="KW-1185">Reference proteome</keyword>
<dbReference type="AlphaFoldDB" id="A0A267F257"/>
<organism evidence="2 3">
    <name type="scientific">Macrostomum lignano</name>
    <dbReference type="NCBI Taxonomy" id="282301"/>
    <lineage>
        <taxon>Eukaryota</taxon>
        <taxon>Metazoa</taxon>
        <taxon>Spiralia</taxon>
        <taxon>Lophotrochozoa</taxon>
        <taxon>Platyhelminthes</taxon>
        <taxon>Rhabditophora</taxon>
        <taxon>Macrostomorpha</taxon>
        <taxon>Macrostomida</taxon>
        <taxon>Macrostomidae</taxon>
        <taxon>Macrostomum</taxon>
    </lineage>
</organism>
<feature type="non-terminal residue" evidence="2">
    <location>
        <position position="1"/>
    </location>
</feature>
<sequence length="143" mass="16107">WIVHFGNIFLESQSIIITMMSLAGTNRSWKLLIVALCAACLIEFGDSHAVCSDHINLHYCYSWNVKRALKSAVHDSQGSLDEPMTIGNQVDLQHLLLARLKAYKRLDPIWPLSYELQVAPYEFDETAMQDEIEPGTTNGIGSR</sequence>
<protein>
    <submittedName>
        <fullName evidence="2">Uncharacterized protein</fullName>
    </submittedName>
</protein>
<feature type="chain" id="PRO_5012808754" evidence="1">
    <location>
        <begin position="48"/>
        <end position="143"/>
    </location>
</feature>
<name>A0A267F257_9PLAT</name>
<keyword evidence="1" id="KW-0732">Signal</keyword>
<evidence type="ECO:0000256" key="1">
    <source>
        <dbReference type="SAM" id="SignalP"/>
    </source>
</evidence>
<evidence type="ECO:0000313" key="3">
    <source>
        <dbReference type="Proteomes" id="UP000215902"/>
    </source>
</evidence>
<comment type="caution">
    <text evidence="2">The sequence shown here is derived from an EMBL/GenBank/DDBJ whole genome shotgun (WGS) entry which is preliminary data.</text>
</comment>
<proteinExistence type="predicted"/>
<gene>
    <name evidence="2" type="ORF">BOX15_Mlig023371g1</name>
</gene>
<dbReference type="Proteomes" id="UP000215902">
    <property type="component" value="Unassembled WGS sequence"/>
</dbReference>
<evidence type="ECO:0000313" key="2">
    <source>
        <dbReference type="EMBL" id="PAA67257.1"/>
    </source>
</evidence>
<reference evidence="2 3" key="1">
    <citation type="submission" date="2017-06" db="EMBL/GenBank/DDBJ databases">
        <title>A platform for efficient transgenesis in Macrostomum lignano, a flatworm model organism for stem cell research.</title>
        <authorList>
            <person name="Berezikov E."/>
        </authorList>
    </citation>
    <scope>NUCLEOTIDE SEQUENCE [LARGE SCALE GENOMIC DNA]</scope>
    <source>
        <strain evidence="2">DV1</strain>
        <tissue evidence="2">Whole organism</tissue>
    </source>
</reference>
<accession>A0A267F257</accession>